<dbReference type="Gene3D" id="2.30.110.10">
    <property type="entry name" value="Electron Transport, Fmn-binding Protein, Chain A"/>
    <property type="match status" value="1"/>
</dbReference>
<dbReference type="RefSeq" id="WP_229673455.1">
    <property type="nucleotide sequence ID" value="NZ_BMNA01000001.1"/>
</dbReference>
<evidence type="ECO:0000259" key="1">
    <source>
        <dbReference type="Pfam" id="PF01243"/>
    </source>
</evidence>
<gene>
    <name evidence="2" type="ORF">GCM10011594_00200</name>
</gene>
<dbReference type="InterPro" id="IPR024029">
    <property type="entry name" value="Pyridox_Oxase_FMN-dep"/>
</dbReference>
<accession>A0A917WAI6</accession>
<organism evidence="2 3">
    <name type="scientific">Nakamurella endophytica</name>
    <dbReference type="NCBI Taxonomy" id="1748367"/>
    <lineage>
        <taxon>Bacteria</taxon>
        <taxon>Bacillati</taxon>
        <taxon>Actinomycetota</taxon>
        <taxon>Actinomycetes</taxon>
        <taxon>Nakamurellales</taxon>
        <taxon>Nakamurellaceae</taxon>
        <taxon>Nakamurella</taxon>
    </lineage>
</organism>
<dbReference type="PANTHER" id="PTHR42815">
    <property type="entry name" value="FAD-BINDING, PUTATIVE (AFU_ORTHOLOGUE AFUA_6G07600)-RELATED"/>
    <property type="match status" value="1"/>
</dbReference>
<dbReference type="AlphaFoldDB" id="A0A917WAI6"/>
<dbReference type="PANTHER" id="PTHR42815:SF2">
    <property type="entry name" value="FAD-BINDING, PUTATIVE (AFU_ORTHOLOGUE AFUA_6G07600)-RELATED"/>
    <property type="match status" value="1"/>
</dbReference>
<proteinExistence type="predicted"/>
<evidence type="ECO:0000313" key="3">
    <source>
        <dbReference type="Proteomes" id="UP000655208"/>
    </source>
</evidence>
<name>A0A917WAI6_9ACTN</name>
<dbReference type="NCBIfam" id="TIGR04025">
    <property type="entry name" value="PPOX_FMN_DR2398"/>
    <property type="match status" value="1"/>
</dbReference>
<reference evidence="2" key="2">
    <citation type="submission" date="2020-09" db="EMBL/GenBank/DDBJ databases">
        <authorList>
            <person name="Sun Q."/>
            <person name="Zhou Y."/>
        </authorList>
    </citation>
    <scope>NUCLEOTIDE SEQUENCE</scope>
    <source>
        <strain evidence="2">CGMCC 4.7308</strain>
    </source>
</reference>
<protein>
    <recommendedName>
        <fullName evidence="1">Pyridoxamine 5'-phosphate oxidase N-terminal domain-containing protein</fullName>
    </recommendedName>
</protein>
<dbReference type="SUPFAM" id="SSF50475">
    <property type="entry name" value="FMN-binding split barrel"/>
    <property type="match status" value="1"/>
</dbReference>
<reference evidence="2" key="1">
    <citation type="journal article" date="2014" name="Int. J. Syst. Evol. Microbiol.">
        <title>Complete genome sequence of Corynebacterium casei LMG S-19264T (=DSM 44701T), isolated from a smear-ripened cheese.</title>
        <authorList>
            <consortium name="US DOE Joint Genome Institute (JGI-PGF)"/>
            <person name="Walter F."/>
            <person name="Albersmeier A."/>
            <person name="Kalinowski J."/>
            <person name="Ruckert C."/>
        </authorList>
    </citation>
    <scope>NUCLEOTIDE SEQUENCE</scope>
    <source>
        <strain evidence="2">CGMCC 4.7308</strain>
    </source>
</reference>
<dbReference type="InterPro" id="IPR012349">
    <property type="entry name" value="Split_barrel_FMN-bd"/>
</dbReference>
<dbReference type="InterPro" id="IPR011576">
    <property type="entry name" value="Pyridox_Oxase_N"/>
</dbReference>
<evidence type="ECO:0000313" key="2">
    <source>
        <dbReference type="EMBL" id="GGL84512.1"/>
    </source>
</evidence>
<sequence length="214" mass="23000">MIGDRHRVTDPDTLARLYPQPVRRALDKESPVVTPAYAALIRAAPFAVVATRGPHGLDCSPRGDGPGFVQVHDPHTLLLPDRRGNNRLDTLRNLLHDPAVALLFLVPGVGETVRVRGTAAITTDPELRAGFAVAGTLPATVLVITVQRVYFQCQRAVVRARLWDPESRVDRAGLPSAGDLQAEAGVLTAEEAAAYDADLDDYVARTLYAGPTKA</sequence>
<keyword evidence="3" id="KW-1185">Reference proteome</keyword>
<dbReference type="Proteomes" id="UP000655208">
    <property type="component" value="Unassembled WGS sequence"/>
</dbReference>
<comment type="caution">
    <text evidence="2">The sequence shown here is derived from an EMBL/GenBank/DDBJ whole genome shotgun (WGS) entry which is preliminary data.</text>
</comment>
<feature type="domain" description="Pyridoxamine 5'-phosphate oxidase N-terminal" evidence="1">
    <location>
        <begin position="34"/>
        <end position="153"/>
    </location>
</feature>
<dbReference type="Pfam" id="PF01243">
    <property type="entry name" value="PNPOx_N"/>
    <property type="match status" value="1"/>
</dbReference>
<dbReference type="EMBL" id="BMNA01000001">
    <property type="protein sequence ID" value="GGL84512.1"/>
    <property type="molecule type" value="Genomic_DNA"/>
</dbReference>